<keyword evidence="2" id="KW-1133">Transmembrane helix</keyword>
<name>A0ABU3BXP9_9GAMM</name>
<dbReference type="InterPro" id="IPR007272">
    <property type="entry name" value="Sulf_transp_TsuA/YedE"/>
</dbReference>
<evidence type="ECO:0000313" key="3">
    <source>
        <dbReference type="EMBL" id="MDT0634073.1"/>
    </source>
</evidence>
<evidence type="ECO:0000256" key="1">
    <source>
        <dbReference type="SAM" id="MobiDB-lite"/>
    </source>
</evidence>
<feature type="region of interest" description="Disordered" evidence="1">
    <location>
        <begin position="182"/>
        <end position="202"/>
    </location>
</feature>
<sequence>MSFTIGMYSVATALVCGAIFGFALERAGFASACKLTAQLRFRDWTVFNVMFTAILVCAFGLFILEMTGFISKNDIYIPSAFIYATLLGGAGVGAGMAVGGFCPGTSVVGIFSGHMDGVVFFLGLILGTVVFAGVYNAVEPMLTALPAPEAQTVPELLGLPTIVVLLMLTAVAAGVGYFTTRTPKPKQRDTDTRDQSAQPGNA</sequence>
<protein>
    <submittedName>
        <fullName evidence="3">YeeE/YedE thiosulfate transporter family protein</fullName>
    </submittedName>
</protein>
<dbReference type="EMBL" id="JAVRIB010000003">
    <property type="protein sequence ID" value="MDT0634073.1"/>
    <property type="molecule type" value="Genomic_DNA"/>
</dbReference>
<proteinExistence type="predicted"/>
<evidence type="ECO:0000313" key="4">
    <source>
        <dbReference type="Proteomes" id="UP001251857"/>
    </source>
</evidence>
<evidence type="ECO:0000256" key="2">
    <source>
        <dbReference type="SAM" id="Phobius"/>
    </source>
</evidence>
<dbReference type="RefSeq" id="WP_311651815.1">
    <property type="nucleotide sequence ID" value="NZ_JAVRIB010000003.1"/>
</dbReference>
<keyword evidence="2" id="KW-0812">Transmembrane</keyword>
<organism evidence="3 4">
    <name type="scientific">Spectribacter hydrogenoxidans</name>
    <dbReference type="NCBI Taxonomy" id="3075608"/>
    <lineage>
        <taxon>Bacteria</taxon>
        <taxon>Pseudomonadati</taxon>
        <taxon>Pseudomonadota</taxon>
        <taxon>Gammaproteobacteria</taxon>
        <taxon>Salinisphaerales</taxon>
        <taxon>Salinisphaeraceae</taxon>
        <taxon>Spectribacter</taxon>
    </lineage>
</organism>
<feature type="transmembrane region" description="Helical" evidence="2">
    <location>
        <begin position="158"/>
        <end position="178"/>
    </location>
</feature>
<feature type="transmembrane region" description="Helical" evidence="2">
    <location>
        <begin position="45"/>
        <end position="64"/>
    </location>
</feature>
<feature type="transmembrane region" description="Helical" evidence="2">
    <location>
        <begin position="6"/>
        <end position="24"/>
    </location>
</feature>
<dbReference type="Proteomes" id="UP001251857">
    <property type="component" value="Unassembled WGS sequence"/>
</dbReference>
<reference evidence="3 4" key="1">
    <citation type="submission" date="2023-09" db="EMBL/GenBank/DDBJ databases">
        <authorList>
            <person name="Rey-Velasco X."/>
        </authorList>
    </citation>
    <scope>NUCLEOTIDE SEQUENCE [LARGE SCALE GENOMIC DNA]</scope>
    <source>
        <strain evidence="3 4">W335</strain>
    </source>
</reference>
<feature type="transmembrane region" description="Helical" evidence="2">
    <location>
        <begin position="76"/>
        <end position="98"/>
    </location>
</feature>
<comment type="caution">
    <text evidence="3">The sequence shown here is derived from an EMBL/GenBank/DDBJ whole genome shotgun (WGS) entry which is preliminary data.</text>
</comment>
<dbReference type="Pfam" id="PF04143">
    <property type="entry name" value="Sulf_transp"/>
    <property type="match status" value="1"/>
</dbReference>
<keyword evidence="4" id="KW-1185">Reference proteome</keyword>
<keyword evidence="2" id="KW-0472">Membrane</keyword>
<feature type="transmembrane region" description="Helical" evidence="2">
    <location>
        <begin position="118"/>
        <end position="138"/>
    </location>
</feature>
<accession>A0ABU3BXP9</accession>
<gene>
    <name evidence="3" type="ORF">RM532_03800</name>
</gene>